<reference evidence="4" key="1">
    <citation type="submission" date="2008-05" db="EMBL/GenBank/DDBJ databases">
        <title>Molecular characterization of antifreeze protein.</title>
        <authorList>
            <person name="Li G.G."/>
            <person name="Liang X.F."/>
            <person name="Li G.Z."/>
        </authorList>
    </citation>
    <scope>NUCLEOTIDE SEQUENCE</scope>
</reference>
<dbReference type="InterPro" id="IPR002353">
    <property type="entry name" value="AntifreezeII"/>
</dbReference>
<organism evidence="4">
    <name type="scientific">Siniperca chuatsi</name>
    <name type="common">Mandarin fish</name>
    <dbReference type="NCBI Taxonomy" id="119488"/>
    <lineage>
        <taxon>Eukaryota</taxon>
        <taxon>Metazoa</taxon>
        <taxon>Chordata</taxon>
        <taxon>Craniata</taxon>
        <taxon>Vertebrata</taxon>
        <taxon>Euteleostomi</taxon>
        <taxon>Actinopterygii</taxon>
        <taxon>Neopterygii</taxon>
        <taxon>Teleostei</taxon>
        <taxon>Neoteleostei</taxon>
        <taxon>Acanthomorphata</taxon>
        <taxon>Eupercaria</taxon>
        <taxon>Centrarchiformes</taxon>
        <taxon>Centrarchoidei</taxon>
        <taxon>Sinipercidae</taxon>
        <taxon>Siniperca</taxon>
    </lineage>
</organism>
<dbReference type="Gene3D" id="3.10.100.10">
    <property type="entry name" value="Mannose-Binding Protein A, subunit A"/>
    <property type="match status" value="1"/>
</dbReference>
<evidence type="ECO:0000313" key="4">
    <source>
        <dbReference type="EMBL" id="ACI32416.1"/>
    </source>
</evidence>
<dbReference type="EMBL" id="EU719616">
    <property type="protein sequence ID" value="ACI32416.1"/>
    <property type="molecule type" value="mRNA"/>
</dbReference>
<dbReference type="OrthoDB" id="441660at2759"/>
<dbReference type="SUPFAM" id="SSF56436">
    <property type="entry name" value="C-type lectin-like"/>
    <property type="match status" value="1"/>
</dbReference>
<proteinExistence type="evidence at transcript level"/>
<dbReference type="PRINTS" id="PR00356">
    <property type="entry name" value="ANTIFREEZEII"/>
</dbReference>
<dbReference type="KEGG" id="schu:122873866"/>
<dbReference type="PANTHER" id="PTHR22803">
    <property type="entry name" value="MANNOSE, PHOSPHOLIPASE, LECTIN RECEPTOR RELATED"/>
    <property type="match status" value="1"/>
</dbReference>
<sequence>MLTVSLLVCAMMALTRANGEEDTSINGTVTNDTNIDVLNARNGCPPGWEPFDGRCFKLVTSRLTWAKAEKNCQAFGGNLASTRNSEDYNFIQQMTTELTWIGGSACQETNAWFWSDGTPMDKPLWCAGQPDGALAQCCLQINTGDGKCWDDQPCRNLLPSVCIKK</sequence>
<dbReference type="Pfam" id="PF00059">
    <property type="entry name" value="Lectin_C"/>
    <property type="match status" value="1"/>
</dbReference>
<evidence type="ECO:0000259" key="3">
    <source>
        <dbReference type="PROSITE" id="PS50041"/>
    </source>
</evidence>
<dbReference type="RefSeq" id="XP_044047079.1">
    <property type="nucleotide sequence ID" value="XM_044191144.1"/>
</dbReference>
<evidence type="ECO:0000256" key="2">
    <source>
        <dbReference type="SAM" id="SignalP"/>
    </source>
</evidence>
<dbReference type="InterPro" id="IPR016187">
    <property type="entry name" value="CTDL_fold"/>
</dbReference>
<keyword evidence="2" id="KW-0732">Signal</keyword>
<name>D3TJK8_SINCH</name>
<accession>D3TJK8</accession>
<dbReference type="GeneID" id="122873866"/>
<keyword evidence="1" id="KW-1015">Disulfide bond</keyword>
<dbReference type="SMART" id="SM00034">
    <property type="entry name" value="CLECT"/>
    <property type="match status" value="1"/>
</dbReference>
<dbReference type="InterPro" id="IPR018378">
    <property type="entry name" value="C-type_lectin_CS"/>
</dbReference>
<feature type="domain" description="C-type lectin" evidence="3">
    <location>
        <begin position="51"/>
        <end position="163"/>
    </location>
</feature>
<feature type="chain" id="PRO_5003050771" evidence="2">
    <location>
        <begin position="20"/>
        <end position="165"/>
    </location>
</feature>
<dbReference type="InterPro" id="IPR050111">
    <property type="entry name" value="C-type_lectin/snaclec_domain"/>
</dbReference>
<protein>
    <submittedName>
        <fullName evidence="4">Antifreeze protein</fullName>
    </submittedName>
</protein>
<dbReference type="PROSITE" id="PS00615">
    <property type="entry name" value="C_TYPE_LECTIN_1"/>
    <property type="match status" value="1"/>
</dbReference>
<dbReference type="InterPro" id="IPR001304">
    <property type="entry name" value="C-type_lectin-like"/>
</dbReference>
<dbReference type="CDD" id="cd00037">
    <property type="entry name" value="CLECT"/>
    <property type="match status" value="1"/>
</dbReference>
<dbReference type="SMR" id="D3TJK8"/>
<feature type="signal peptide" evidence="2">
    <location>
        <begin position="1"/>
        <end position="19"/>
    </location>
</feature>
<evidence type="ECO:0000256" key="1">
    <source>
        <dbReference type="ARBA" id="ARBA00023157"/>
    </source>
</evidence>
<dbReference type="InterPro" id="IPR016186">
    <property type="entry name" value="C-type_lectin-like/link_sf"/>
</dbReference>
<dbReference type="AlphaFoldDB" id="D3TJK8"/>
<dbReference type="PROSITE" id="PS50041">
    <property type="entry name" value="C_TYPE_LECTIN_2"/>
    <property type="match status" value="1"/>
</dbReference>